<evidence type="ECO:0000259" key="5">
    <source>
        <dbReference type="Pfam" id="PF07992"/>
    </source>
</evidence>
<evidence type="ECO:0000313" key="7">
    <source>
        <dbReference type="Proteomes" id="UP001596002"/>
    </source>
</evidence>
<accession>A0ABV9PYL8</accession>
<dbReference type="InterPro" id="IPR050097">
    <property type="entry name" value="Ferredoxin-NADP_redctase_2"/>
</dbReference>
<proteinExistence type="predicted"/>
<comment type="caution">
    <text evidence="6">The sequence shown here is derived from an EMBL/GenBank/DDBJ whole genome shotgun (WGS) entry which is preliminary data.</text>
</comment>
<dbReference type="InterPro" id="IPR023753">
    <property type="entry name" value="FAD/NAD-binding_dom"/>
</dbReference>
<name>A0ABV9PYL8_9BACL</name>
<comment type="cofactor">
    <cofactor evidence="1">
        <name>FAD</name>
        <dbReference type="ChEBI" id="CHEBI:57692"/>
    </cofactor>
</comment>
<dbReference type="Pfam" id="PF07992">
    <property type="entry name" value="Pyr_redox_2"/>
    <property type="match status" value="1"/>
</dbReference>
<dbReference type="PRINTS" id="PR00469">
    <property type="entry name" value="PNDRDTASEII"/>
</dbReference>
<keyword evidence="4" id="KW-0560">Oxidoreductase</keyword>
<dbReference type="RefSeq" id="WP_380023846.1">
    <property type="nucleotide sequence ID" value="NZ_JBHSHC010000013.1"/>
</dbReference>
<dbReference type="EMBL" id="JBHSHC010000013">
    <property type="protein sequence ID" value="MFC4766132.1"/>
    <property type="molecule type" value="Genomic_DNA"/>
</dbReference>
<keyword evidence="3" id="KW-0285">Flavoprotein</keyword>
<organism evidence="6 7">
    <name type="scientific">Effusibacillus consociatus</name>
    <dbReference type="NCBI Taxonomy" id="1117041"/>
    <lineage>
        <taxon>Bacteria</taxon>
        <taxon>Bacillati</taxon>
        <taxon>Bacillota</taxon>
        <taxon>Bacilli</taxon>
        <taxon>Bacillales</taxon>
        <taxon>Alicyclobacillaceae</taxon>
        <taxon>Effusibacillus</taxon>
    </lineage>
</organism>
<keyword evidence="7" id="KW-1185">Reference proteome</keyword>
<evidence type="ECO:0000256" key="2">
    <source>
        <dbReference type="ARBA" id="ARBA00011738"/>
    </source>
</evidence>
<evidence type="ECO:0000256" key="3">
    <source>
        <dbReference type="ARBA" id="ARBA00022630"/>
    </source>
</evidence>
<gene>
    <name evidence="6" type="ORF">ACFO8Q_01795</name>
</gene>
<protein>
    <submittedName>
        <fullName evidence="6">NAD(P)/FAD-dependent oxidoreductase</fullName>
    </submittedName>
</protein>
<evidence type="ECO:0000256" key="4">
    <source>
        <dbReference type="ARBA" id="ARBA00023002"/>
    </source>
</evidence>
<evidence type="ECO:0000313" key="6">
    <source>
        <dbReference type="EMBL" id="MFC4766132.1"/>
    </source>
</evidence>
<dbReference type="InterPro" id="IPR036188">
    <property type="entry name" value="FAD/NAD-bd_sf"/>
</dbReference>
<dbReference type="PRINTS" id="PR00368">
    <property type="entry name" value="FADPNR"/>
</dbReference>
<reference evidence="7" key="1">
    <citation type="journal article" date="2019" name="Int. J. Syst. Evol. Microbiol.">
        <title>The Global Catalogue of Microorganisms (GCM) 10K type strain sequencing project: providing services to taxonomists for standard genome sequencing and annotation.</title>
        <authorList>
            <consortium name="The Broad Institute Genomics Platform"/>
            <consortium name="The Broad Institute Genome Sequencing Center for Infectious Disease"/>
            <person name="Wu L."/>
            <person name="Ma J."/>
        </authorList>
    </citation>
    <scope>NUCLEOTIDE SEQUENCE [LARGE SCALE GENOMIC DNA]</scope>
    <source>
        <strain evidence="7">WYCCWR 12678</strain>
    </source>
</reference>
<comment type="subunit">
    <text evidence="2">Homodimer.</text>
</comment>
<sequence length="306" mass="33275">MYDVVIVGGGPGGLSALIWCHRLGLHAILLERSDELGGQLRGINNPIIDYLGIPAPNGKELQKRFLSHVKEAGSLYECGVEVRELRLHEKRLITEDSEYRAKAFILALGSRDRRLEIPGESEMIARNEVYSASRDKEKFSGKNVAVIGGGDRAAEGALLLAENGANVILIHRNERFRARKEFLDPVLKHPRINVQTNSVVQKIVGKQCVESIVANTQGTLQEIPVDAVFVRIGVAPNSDLLKGQVQLDEDGYVRVNEVGETSVRNIFAVGDLCTRPLFSSIAGSAAQGMAAAKTISCRLEAGEVAE</sequence>
<evidence type="ECO:0000256" key="1">
    <source>
        <dbReference type="ARBA" id="ARBA00001974"/>
    </source>
</evidence>
<feature type="domain" description="FAD/NAD(P)-binding" evidence="5">
    <location>
        <begin position="2"/>
        <end position="277"/>
    </location>
</feature>
<dbReference type="Gene3D" id="3.50.50.60">
    <property type="entry name" value="FAD/NAD(P)-binding domain"/>
    <property type="match status" value="2"/>
</dbReference>
<dbReference type="PANTHER" id="PTHR48105">
    <property type="entry name" value="THIOREDOXIN REDUCTASE 1-RELATED-RELATED"/>
    <property type="match status" value="1"/>
</dbReference>
<dbReference type="Proteomes" id="UP001596002">
    <property type="component" value="Unassembled WGS sequence"/>
</dbReference>
<dbReference type="SUPFAM" id="SSF51905">
    <property type="entry name" value="FAD/NAD(P)-binding domain"/>
    <property type="match status" value="1"/>
</dbReference>